<dbReference type="SMR" id="A0AAU8GLD4"/>
<keyword evidence="4" id="KW-0378">Hydrolase</keyword>
<accession>A0AAU8GLD4</accession>
<dbReference type="InterPro" id="IPR003615">
    <property type="entry name" value="HNH_nuc"/>
</dbReference>
<reference evidence="4" key="1">
    <citation type="submission" date="2024-04" db="EMBL/GenBank/DDBJ databases">
        <authorList>
            <person name="Adelman N."/>
            <person name="Francis S."/>
            <person name="Griciute V."/>
            <person name="Hart J."/>
            <person name="Matonsi M."/>
            <person name="Hutchison K.W."/>
            <person name="Molloy S.D."/>
            <person name="Viland M.D."/>
            <person name="Lewis C.M."/>
            <person name="Garlena R.A."/>
            <person name="Russell D.A."/>
            <person name="Jacobs-Sera D."/>
            <person name="Hatfull G.F."/>
        </authorList>
    </citation>
    <scope>NUCLEOTIDE SEQUENCE</scope>
</reference>
<dbReference type="GO" id="GO:0004519">
    <property type="term" value="F:endonuclease activity"/>
    <property type="evidence" value="ECO:0007669"/>
    <property type="project" value="UniProtKB-KW"/>
</dbReference>
<feature type="domain" description="NUMOD4" evidence="2">
    <location>
        <begin position="1"/>
        <end position="44"/>
    </location>
</feature>
<proteinExistence type="predicted"/>
<protein>
    <submittedName>
        <fullName evidence="4">HNH endonuclease</fullName>
    </submittedName>
</protein>
<keyword evidence="4" id="KW-0540">Nuclease</keyword>
<evidence type="ECO:0000313" key="4">
    <source>
        <dbReference type="EMBL" id="XCH42819.1"/>
    </source>
</evidence>
<dbReference type="InterPro" id="IPR044925">
    <property type="entry name" value="His-Me_finger_sf"/>
</dbReference>
<dbReference type="EMBL" id="PP750959">
    <property type="protein sequence ID" value="XCH42819.1"/>
    <property type="molecule type" value="Genomic_DNA"/>
</dbReference>
<evidence type="ECO:0000256" key="1">
    <source>
        <dbReference type="SAM" id="MobiDB-lite"/>
    </source>
</evidence>
<organism evidence="4">
    <name type="scientific">Mycobacterium phage Hermia</name>
    <dbReference type="NCBI Taxonomy" id="3136620"/>
    <lineage>
        <taxon>Viruses</taxon>
    </lineage>
</organism>
<evidence type="ECO:0000259" key="2">
    <source>
        <dbReference type="Pfam" id="PF07463"/>
    </source>
</evidence>
<dbReference type="Gene3D" id="3.90.75.20">
    <property type="match status" value="1"/>
</dbReference>
<dbReference type="Pfam" id="PF07463">
    <property type="entry name" value="NUMOD4"/>
    <property type="match status" value="1"/>
</dbReference>
<dbReference type="InterPro" id="IPR010902">
    <property type="entry name" value="NUMOD4"/>
</dbReference>
<feature type="region of interest" description="Disordered" evidence="1">
    <location>
        <begin position="158"/>
        <end position="192"/>
    </location>
</feature>
<dbReference type="GO" id="GO:0016788">
    <property type="term" value="F:hydrolase activity, acting on ester bonds"/>
    <property type="evidence" value="ECO:0007669"/>
    <property type="project" value="InterPro"/>
</dbReference>
<dbReference type="Pfam" id="PF13392">
    <property type="entry name" value="HNH_3"/>
    <property type="match status" value="1"/>
</dbReference>
<dbReference type="SUPFAM" id="SSF54060">
    <property type="entry name" value="His-Me finger endonucleases"/>
    <property type="match status" value="1"/>
</dbReference>
<gene>
    <name evidence="4" type="primary">10</name>
    <name evidence="4" type="ORF">SEA_HERMIA_10</name>
</gene>
<keyword evidence="4" id="KW-0255">Endonuclease</keyword>
<feature type="region of interest" description="Disordered" evidence="1">
    <location>
        <begin position="93"/>
        <end position="112"/>
    </location>
</feature>
<evidence type="ECO:0000259" key="3">
    <source>
        <dbReference type="Pfam" id="PF13392"/>
    </source>
</evidence>
<sequence length="192" mass="21326">MQWRPVVGHEGKYLVSDEGQILSLITGKTLRPATRESGHQHVMLAQPSRCALVHALVAESFLGPRPEGSRVEIRHLNGDATDNRAENLRYGTRSENAEDSKRHGTHFNAGRTHCKRGHELAGDNLQKHSGPGSRRTCLACRRERQALYRSGKQLTEEGYCINGHPKTPENRYSNGPRGSRCKPCARGRKAAS</sequence>
<name>A0AAU8GLD4_9VIRU</name>
<feature type="domain" description="HNH nuclease" evidence="3">
    <location>
        <begin position="52"/>
        <end position="97"/>
    </location>
</feature>
<feature type="compositionally biased region" description="Basic residues" evidence="1">
    <location>
        <begin position="179"/>
        <end position="192"/>
    </location>
</feature>